<gene>
    <name evidence="7" type="ORF">KL86DYS2_11234</name>
</gene>
<feature type="transmembrane region" description="Helical" evidence="6">
    <location>
        <begin position="197"/>
        <end position="218"/>
    </location>
</feature>
<evidence type="ECO:0000256" key="2">
    <source>
        <dbReference type="ARBA" id="ARBA00009773"/>
    </source>
</evidence>
<feature type="transmembrane region" description="Helical" evidence="6">
    <location>
        <begin position="258"/>
        <end position="275"/>
    </location>
</feature>
<keyword evidence="3 6" id="KW-0812">Transmembrane</keyword>
<feature type="transmembrane region" description="Helical" evidence="6">
    <location>
        <begin position="224"/>
        <end position="246"/>
    </location>
</feature>
<dbReference type="RefSeq" id="WP_296948269.1">
    <property type="nucleotide sequence ID" value="NZ_LT599021.1"/>
</dbReference>
<dbReference type="AlphaFoldDB" id="A0A212JCV3"/>
<name>A0A212JCV3_9BACT</name>
<feature type="transmembrane region" description="Helical" evidence="6">
    <location>
        <begin position="143"/>
        <end position="162"/>
    </location>
</feature>
<reference evidence="7" key="1">
    <citation type="submission" date="2016-04" db="EMBL/GenBank/DDBJ databases">
        <authorList>
            <person name="Evans L.H."/>
            <person name="Alamgir A."/>
            <person name="Owens N."/>
            <person name="Weber N.D."/>
            <person name="Virtaneva K."/>
            <person name="Barbian K."/>
            <person name="Babar A."/>
            <person name="Rosenke K."/>
        </authorList>
    </citation>
    <scope>NUCLEOTIDE SEQUENCE</scope>
    <source>
        <strain evidence="7">86-2</strain>
    </source>
</reference>
<protein>
    <recommendedName>
        <fullName evidence="8">AI-2E family transporter</fullName>
    </recommendedName>
</protein>
<feature type="transmembrane region" description="Helical" evidence="6">
    <location>
        <begin position="31"/>
        <end position="49"/>
    </location>
</feature>
<organism evidence="7">
    <name type="scientific">uncultured Dysgonomonas sp</name>
    <dbReference type="NCBI Taxonomy" id="206096"/>
    <lineage>
        <taxon>Bacteria</taxon>
        <taxon>Pseudomonadati</taxon>
        <taxon>Bacteroidota</taxon>
        <taxon>Bacteroidia</taxon>
        <taxon>Bacteroidales</taxon>
        <taxon>Dysgonomonadaceae</taxon>
        <taxon>Dysgonomonas</taxon>
        <taxon>environmental samples</taxon>
    </lineage>
</organism>
<evidence type="ECO:0000256" key="5">
    <source>
        <dbReference type="ARBA" id="ARBA00023136"/>
    </source>
</evidence>
<proteinExistence type="inferred from homology"/>
<evidence type="ECO:0000256" key="3">
    <source>
        <dbReference type="ARBA" id="ARBA00022692"/>
    </source>
</evidence>
<dbReference type="PANTHER" id="PTHR21716">
    <property type="entry name" value="TRANSMEMBRANE PROTEIN"/>
    <property type="match status" value="1"/>
</dbReference>
<comment type="subcellular location">
    <subcellularLocation>
        <location evidence="1">Membrane</location>
        <topology evidence="1">Multi-pass membrane protein</topology>
    </subcellularLocation>
</comment>
<dbReference type="Pfam" id="PF01594">
    <property type="entry name" value="AI-2E_transport"/>
    <property type="match status" value="1"/>
</dbReference>
<evidence type="ECO:0008006" key="8">
    <source>
        <dbReference type="Google" id="ProtNLM"/>
    </source>
</evidence>
<dbReference type="PANTHER" id="PTHR21716:SF4">
    <property type="entry name" value="TRANSMEMBRANE PROTEIN 245"/>
    <property type="match status" value="1"/>
</dbReference>
<feature type="transmembrane region" description="Helical" evidence="6">
    <location>
        <begin position="7"/>
        <end position="25"/>
    </location>
</feature>
<dbReference type="GO" id="GO:0016020">
    <property type="term" value="C:membrane"/>
    <property type="evidence" value="ECO:0007669"/>
    <property type="project" value="UniProtKB-SubCell"/>
</dbReference>
<dbReference type="InterPro" id="IPR002549">
    <property type="entry name" value="AI-2E-like"/>
</dbReference>
<evidence type="ECO:0000256" key="6">
    <source>
        <dbReference type="SAM" id="Phobius"/>
    </source>
</evidence>
<evidence type="ECO:0000256" key="1">
    <source>
        <dbReference type="ARBA" id="ARBA00004141"/>
    </source>
</evidence>
<keyword evidence="4 6" id="KW-1133">Transmembrane helix</keyword>
<keyword evidence="5 6" id="KW-0472">Membrane</keyword>
<accession>A0A212JCV3</accession>
<evidence type="ECO:0000313" key="7">
    <source>
        <dbReference type="EMBL" id="SBV97222.1"/>
    </source>
</evidence>
<sequence>MENIKAQYWKYSLIILILFIAVVLFRELAPFMSGVLGASTIYVMVRGQMRYLTQKKNLGRALSAILIVIEAILCFLIPISVAVWLLVGELNNINLDPSSYISGIQHFNELIQQKTGYNVLSSENLISAASYLPKIGQILLDSVSSFIINSLVLVFVLYFMLIGGERMEKYLFSLLPFDDDNKKSVIHSVKMMVTSNAIGIPLLAIIQGVVATIGYIIFDAPSPILFGFLTCFATIIPLIGTSLIWFPLAVYLALTGDWFNAIGLAIYALIVISNSDNLIRFILQKKMADTHPLITVFGVIIGLTLFGFWGVIFGPLLLSVFILCIDIFKREYLDEKDTAMTIDDYKDDENLNK</sequence>
<evidence type="ECO:0000256" key="4">
    <source>
        <dbReference type="ARBA" id="ARBA00022989"/>
    </source>
</evidence>
<feature type="transmembrane region" description="Helical" evidence="6">
    <location>
        <begin position="295"/>
        <end position="328"/>
    </location>
</feature>
<comment type="similarity">
    <text evidence="2">Belongs to the autoinducer-2 exporter (AI-2E) (TC 2.A.86) family.</text>
</comment>
<dbReference type="EMBL" id="FLUL01000001">
    <property type="protein sequence ID" value="SBV97222.1"/>
    <property type="molecule type" value="Genomic_DNA"/>
</dbReference>
<feature type="transmembrane region" description="Helical" evidence="6">
    <location>
        <begin position="61"/>
        <end position="87"/>
    </location>
</feature>